<dbReference type="Proteomes" id="UP000759273">
    <property type="component" value="Unassembled WGS sequence"/>
</dbReference>
<organism evidence="2 3">
    <name type="scientific">Subdoligranulum variabile</name>
    <dbReference type="NCBI Taxonomy" id="214851"/>
    <lineage>
        <taxon>Bacteria</taxon>
        <taxon>Bacillati</taxon>
        <taxon>Bacillota</taxon>
        <taxon>Clostridia</taxon>
        <taxon>Eubacteriales</taxon>
        <taxon>Oscillospiraceae</taxon>
        <taxon>Subdoligranulum</taxon>
    </lineage>
</organism>
<feature type="transmembrane region" description="Helical" evidence="1">
    <location>
        <begin position="52"/>
        <end position="69"/>
    </location>
</feature>
<dbReference type="InterPro" id="IPR050445">
    <property type="entry name" value="Bact_polysacc_biosynth/exp"/>
</dbReference>
<accession>A0A943D8P0</accession>
<evidence type="ECO:0000256" key="1">
    <source>
        <dbReference type="SAM" id="Phobius"/>
    </source>
</evidence>
<dbReference type="GO" id="GO:0004713">
    <property type="term" value="F:protein tyrosine kinase activity"/>
    <property type="evidence" value="ECO:0007669"/>
    <property type="project" value="TreeGrafter"/>
</dbReference>
<keyword evidence="1" id="KW-0812">Transmembrane</keyword>
<keyword evidence="1" id="KW-0472">Membrane</keyword>
<name>A0A943D8P0_9FIRM</name>
<reference evidence="2" key="1">
    <citation type="submission" date="2021-02" db="EMBL/GenBank/DDBJ databases">
        <title>Infant gut strain persistence is associated with maternal origin, phylogeny, and functional potential including surface adhesion and iron acquisition.</title>
        <authorList>
            <person name="Lou Y.C."/>
        </authorList>
    </citation>
    <scope>NUCLEOTIDE SEQUENCE</scope>
    <source>
        <strain evidence="2">L3_101_000M1_dasL3_101_000M1_concoct_87</strain>
    </source>
</reference>
<gene>
    <name evidence="2" type="ORF">KHY36_06375</name>
</gene>
<sequence length="264" mass="28980">MAEEMNRKDAAQEKLTDRNYVYVRYENDDDDEMDIYDIITLCKKGLLIAKRYIALLLVFFVLGGVVGFVKAKVFKEEKYTSTALLFVDLDRDAIDTSNDMNESSKISMLANSFSQIVSSDSVIAPIAKQYALDSEDIDVENEDAVNTKVDNLRENITVTVPSDTQTINVSVTDDNAERCQSICETIVDTGIKAMDSATNYATISIVSPASEGKKEKSEAAGAAASALTMAAIFLVVAILIVAVRELGIAYKTHEAAKQEKEKKN</sequence>
<proteinExistence type="predicted"/>
<feature type="transmembrane region" description="Helical" evidence="1">
    <location>
        <begin position="219"/>
        <end position="243"/>
    </location>
</feature>
<protein>
    <recommendedName>
        <fullName evidence="4">Polysaccharide chain length determinant N-terminal domain-containing protein</fullName>
    </recommendedName>
</protein>
<comment type="caution">
    <text evidence="2">The sequence shown here is derived from an EMBL/GenBank/DDBJ whole genome shotgun (WGS) entry which is preliminary data.</text>
</comment>
<dbReference type="PANTHER" id="PTHR32309">
    <property type="entry name" value="TYROSINE-PROTEIN KINASE"/>
    <property type="match status" value="1"/>
</dbReference>
<evidence type="ECO:0008006" key="4">
    <source>
        <dbReference type="Google" id="ProtNLM"/>
    </source>
</evidence>
<dbReference type="GO" id="GO:0005886">
    <property type="term" value="C:plasma membrane"/>
    <property type="evidence" value="ECO:0007669"/>
    <property type="project" value="TreeGrafter"/>
</dbReference>
<dbReference type="EMBL" id="JAGZGG010000011">
    <property type="protein sequence ID" value="MBS5332140.1"/>
    <property type="molecule type" value="Genomic_DNA"/>
</dbReference>
<dbReference type="PANTHER" id="PTHR32309:SF13">
    <property type="entry name" value="FERRIC ENTEROBACTIN TRANSPORT PROTEIN FEPE"/>
    <property type="match status" value="1"/>
</dbReference>
<evidence type="ECO:0000313" key="3">
    <source>
        <dbReference type="Proteomes" id="UP000759273"/>
    </source>
</evidence>
<dbReference type="AlphaFoldDB" id="A0A943D8P0"/>
<keyword evidence="1" id="KW-1133">Transmembrane helix</keyword>
<evidence type="ECO:0000313" key="2">
    <source>
        <dbReference type="EMBL" id="MBS5332140.1"/>
    </source>
</evidence>